<proteinExistence type="predicted"/>
<evidence type="ECO:0000313" key="2">
    <source>
        <dbReference type="Proteomes" id="UP001589854"/>
    </source>
</evidence>
<dbReference type="SUPFAM" id="SSF51735">
    <property type="entry name" value="NAD(P)-binding Rossmann-fold domains"/>
    <property type="match status" value="1"/>
</dbReference>
<comment type="caution">
    <text evidence="1">The sequence shown here is derived from an EMBL/GenBank/DDBJ whole genome shotgun (WGS) entry which is preliminary data.</text>
</comment>
<dbReference type="InterPro" id="IPR036291">
    <property type="entry name" value="NAD(P)-bd_dom_sf"/>
</dbReference>
<dbReference type="Proteomes" id="UP001589854">
    <property type="component" value="Unassembled WGS sequence"/>
</dbReference>
<accession>A0ABV6GDS5</accession>
<dbReference type="EMBL" id="JBHLVO010000006">
    <property type="protein sequence ID" value="MFC0271833.1"/>
    <property type="molecule type" value="Genomic_DNA"/>
</dbReference>
<dbReference type="RefSeq" id="WP_378933454.1">
    <property type="nucleotide sequence ID" value="NZ_JBHLVO010000006.1"/>
</dbReference>
<evidence type="ECO:0000313" key="1">
    <source>
        <dbReference type="EMBL" id="MFC0271833.1"/>
    </source>
</evidence>
<protein>
    <recommendedName>
        <fullName evidence="3">SDR family NAD(P)-dependent oxidoreductase</fullName>
    </recommendedName>
</protein>
<dbReference type="Pfam" id="PF13561">
    <property type="entry name" value="adh_short_C2"/>
    <property type="match status" value="1"/>
</dbReference>
<dbReference type="Gene3D" id="3.40.50.720">
    <property type="entry name" value="NAD(P)-binding Rossmann-like Domain"/>
    <property type="match status" value="1"/>
</dbReference>
<sequence length="91" mass="10460">MVITYMPHELLDAKATKQIVESFGQCILLVEGDLRQPDFSKEVVRRTMECYGKLDILILNQGVQYPQESLLAIADEQLEIRTTPIFFRIST</sequence>
<gene>
    <name evidence="1" type="ORF">ACFFIX_10245</name>
</gene>
<reference evidence="1 2" key="1">
    <citation type="submission" date="2024-09" db="EMBL/GenBank/DDBJ databases">
        <authorList>
            <person name="Sun Q."/>
            <person name="Mori K."/>
        </authorList>
    </citation>
    <scope>NUCLEOTIDE SEQUENCE [LARGE SCALE GENOMIC DNA]</scope>
    <source>
        <strain evidence="1 2">CCM 7228</strain>
    </source>
</reference>
<organism evidence="1 2">
    <name type="scientific">Metabacillus herbersteinensis</name>
    <dbReference type="NCBI Taxonomy" id="283816"/>
    <lineage>
        <taxon>Bacteria</taxon>
        <taxon>Bacillati</taxon>
        <taxon>Bacillota</taxon>
        <taxon>Bacilli</taxon>
        <taxon>Bacillales</taxon>
        <taxon>Bacillaceae</taxon>
        <taxon>Metabacillus</taxon>
    </lineage>
</organism>
<evidence type="ECO:0008006" key="3">
    <source>
        <dbReference type="Google" id="ProtNLM"/>
    </source>
</evidence>
<name>A0ABV6GDS5_9BACI</name>
<dbReference type="InterPro" id="IPR002347">
    <property type="entry name" value="SDR_fam"/>
</dbReference>
<keyword evidence="2" id="KW-1185">Reference proteome</keyword>